<keyword evidence="4" id="KW-1133">Transmembrane helix</keyword>
<evidence type="ECO:0000256" key="1">
    <source>
        <dbReference type="ARBA" id="ARBA00024353"/>
    </source>
</evidence>
<evidence type="ECO:0000259" key="6">
    <source>
        <dbReference type="Pfam" id="PF14257"/>
    </source>
</evidence>
<dbReference type="KEGG" id="fcz:IMF26_08430"/>
<sequence length="434" mass="48097">MTCREVKELLSSFVDQELAEEERRLVEEHVKDCADCQRDLTEIRNLKRALQSLPEVEPPAELHQMVMSAIKAEKRGKFLSFARKRNAAGEKGRFPGLRGWVRSLDYRRLGTALVAGFILVFVSSFGTYWLVVKRLGVGVLDSRERAGLMGKAAEDGSLERKDEGFTLNDEYGSSSAQAPVAPSSGAPQGAAEGLKTDIAGRGVKSLTGTGSLLPGAERKIVKRAYLSIELSRGQVQRASNEAMQVIEKNQGYVESSSMSRTDQNKEELFSFYMTARIPRENLDRAIGELSTLGKVVKQDLFAQDVTDQYVDLDARIRNKEVQEQRLLKILGEAKTVGEILQVESELSRVRADIESMVAQREVLEKSSDLSSLTLSITEEGALKPSGQFLPWLDVWSAFVSAWRNLFILIARITPGLVTIGVVVFAGSKVLRRKL</sequence>
<evidence type="ECO:0000313" key="7">
    <source>
        <dbReference type="EMBL" id="QUL98076.1"/>
    </source>
</evidence>
<organism evidence="7">
    <name type="scientific">Candidatus Fermentithermobacillus carboniphilus</name>
    <dbReference type="NCBI Taxonomy" id="3085328"/>
    <lineage>
        <taxon>Bacteria</taxon>
        <taxon>Bacillati</taxon>
        <taxon>Bacillota</taxon>
        <taxon>Candidatus Fermentithermobacillia</taxon>
        <taxon>Candidatus Fermentithermobacillales</taxon>
        <taxon>Candidatus Fermentithermobacillaceae</taxon>
        <taxon>Candidatus Fermentithermobacillus</taxon>
    </lineage>
</organism>
<comment type="similarity">
    <text evidence="1">Belongs to the zinc-associated anti-sigma factor (ZAS) superfamily. Anti-sigma-W factor family.</text>
</comment>
<name>A0AAT9LAI3_9FIRM</name>
<dbReference type="AlphaFoldDB" id="A0AAT9LAI3"/>
<dbReference type="Gene3D" id="1.10.10.1320">
    <property type="entry name" value="Anti-sigma factor, zinc-finger domain"/>
    <property type="match status" value="1"/>
</dbReference>
<dbReference type="Pfam" id="PF13490">
    <property type="entry name" value="zf-HC2"/>
    <property type="match status" value="1"/>
</dbReference>
<reference evidence="7" key="2">
    <citation type="journal article" date="2023" name="Biology">
        <title>Prokaryotic Life Associated with Coal-Fire Gas Vents Revealed by Metagenomics.</title>
        <authorList>
            <person name="Kadnikov V.V."/>
            <person name="Mardanov A.V."/>
            <person name="Beletsky A.V."/>
            <person name="Karnachuk O.V."/>
            <person name="Ravin N.V."/>
        </authorList>
    </citation>
    <scope>NUCLEOTIDE SEQUENCE</scope>
    <source>
        <strain evidence="7">Bu02</strain>
    </source>
</reference>
<feature type="compositionally biased region" description="Low complexity" evidence="3">
    <location>
        <begin position="172"/>
        <end position="191"/>
    </location>
</feature>
<keyword evidence="4" id="KW-0812">Transmembrane</keyword>
<accession>A0AAT9LAI3</accession>
<evidence type="ECO:0000259" key="5">
    <source>
        <dbReference type="Pfam" id="PF13490"/>
    </source>
</evidence>
<gene>
    <name evidence="7" type="ORF">IMF26_08430</name>
</gene>
<dbReference type="EMBL" id="CP062796">
    <property type="protein sequence ID" value="QUL98076.1"/>
    <property type="molecule type" value="Genomic_DNA"/>
</dbReference>
<dbReference type="Pfam" id="PF14257">
    <property type="entry name" value="DUF4349"/>
    <property type="match status" value="1"/>
</dbReference>
<keyword evidence="4" id="KW-0472">Membrane</keyword>
<proteinExistence type="inferred from homology"/>
<dbReference type="InterPro" id="IPR027383">
    <property type="entry name" value="Znf_put"/>
</dbReference>
<evidence type="ECO:0000256" key="4">
    <source>
        <dbReference type="SAM" id="Phobius"/>
    </source>
</evidence>
<dbReference type="InterPro" id="IPR025645">
    <property type="entry name" value="DUF4349"/>
</dbReference>
<feature type="transmembrane region" description="Helical" evidence="4">
    <location>
        <begin position="109"/>
        <end position="131"/>
    </location>
</feature>
<feature type="transmembrane region" description="Helical" evidence="4">
    <location>
        <begin position="405"/>
        <end position="426"/>
    </location>
</feature>
<evidence type="ECO:0000256" key="3">
    <source>
        <dbReference type="SAM" id="MobiDB-lite"/>
    </source>
</evidence>
<dbReference type="InterPro" id="IPR041916">
    <property type="entry name" value="Anti_sigma_zinc_sf"/>
</dbReference>
<protein>
    <recommendedName>
        <fullName evidence="2">Anti-sigma-W factor RsiW</fullName>
    </recommendedName>
</protein>
<feature type="region of interest" description="Disordered" evidence="3">
    <location>
        <begin position="169"/>
        <end position="192"/>
    </location>
</feature>
<evidence type="ECO:0000256" key="2">
    <source>
        <dbReference type="ARBA" id="ARBA00024438"/>
    </source>
</evidence>
<feature type="domain" description="Putative zinc-finger" evidence="5">
    <location>
        <begin position="3"/>
        <end position="37"/>
    </location>
</feature>
<reference evidence="7" key="1">
    <citation type="submission" date="2020-10" db="EMBL/GenBank/DDBJ databases">
        <authorList>
            <person name="Kadnikov V."/>
            <person name="Beletsky A.V."/>
            <person name="Mardanov A.V."/>
            <person name="Karnachuk O.V."/>
            <person name="Ravin N.V."/>
        </authorList>
    </citation>
    <scope>NUCLEOTIDE SEQUENCE</scope>
    <source>
        <strain evidence="7">Bu02</strain>
    </source>
</reference>
<feature type="domain" description="DUF4349" evidence="6">
    <location>
        <begin position="218"/>
        <end position="425"/>
    </location>
</feature>